<sequence length="278" mass="30071">MNAGQATRSDGPLRNLPAYLQIVRGRLRIAMTYRQNALFMLAVVILQIFILRKVWTALYGEAGVVNGVALTDVLVYLTIANLQSWAMQDLAVGSYLYSLVREGRIAFDILRPAGFVPQMLAHLVGGTLSMVLFATAALPLVALVGTLGPPASPAAFGYWLLSLFFAFGVSMLLNLIVGLGAFWTTEIGAFSMLFTLVSQFLAGALIPLYFFPGWLRTVAELLPFQATTFTPVAMYGGQLAGSEAVQAIGIQFLWIVLLAGAVRLVWSRALHRIVVQGG</sequence>
<feature type="transmembrane region" description="Helical" evidence="1">
    <location>
        <begin position="156"/>
        <end position="183"/>
    </location>
</feature>
<keyword evidence="3" id="KW-1185">Reference proteome</keyword>
<evidence type="ECO:0000313" key="2">
    <source>
        <dbReference type="EMBL" id="UZX26123.1"/>
    </source>
</evidence>
<dbReference type="InterPro" id="IPR010390">
    <property type="entry name" value="ABC-2_transporter-like"/>
</dbReference>
<evidence type="ECO:0000256" key="1">
    <source>
        <dbReference type="SAM" id="Phobius"/>
    </source>
</evidence>
<reference evidence="2" key="1">
    <citation type="submission" date="2021-09" db="EMBL/GenBank/DDBJ databases">
        <title>Complete genome sequence and metabolic characterization of Streptomyces tanashiensis DSM 731 the producer of antibacterial Kalafungin and diverse secondary metabolites.</title>
        <authorList>
            <person name="Abbasi M.N."/>
            <person name="Anwar M.N."/>
            <person name="Alam K."/>
            <person name="Shoaib M."/>
            <person name="Lin Z."/>
            <person name="Hayat M."/>
            <person name="Ali M.I."/>
            <person name="Malik H.M.T."/>
            <person name="Ahmed I."/>
            <person name="Li A."/>
            <person name="Hailong Wang H."/>
            <person name="Zhang Y."/>
        </authorList>
    </citation>
    <scope>NUCLEOTIDE SEQUENCE</scope>
    <source>
        <strain evidence="2">Kala</strain>
    </source>
</reference>
<keyword evidence="1" id="KW-0472">Membrane</keyword>
<dbReference type="PANTHER" id="PTHR36832:SF1">
    <property type="entry name" value="SLR1174 PROTEIN"/>
    <property type="match status" value="1"/>
</dbReference>
<dbReference type="PANTHER" id="PTHR36832">
    <property type="entry name" value="SLR1174 PROTEIN-RELATED"/>
    <property type="match status" value="1"/>
</dbReference>
<name>A0ABY6R7S4_9ACTN</name>
<feature type="transmembrane region" description="Helical" evidence="1">
    <location>
        <begin position="36"/>
        <end position="55"/>
    </location>
</feature>
<dbReference type="EMBL" id="CP084204">
    <property type="protein sequence ID" value="UZX26123.1"/>
    <property type="molecule type" value="Genomic_DNA"/>
</dbReference>
<organism evidence="2 3">
    <name type="scientific">Streptomyces tanashiensis</name>
    <dbReference type="NCBI Taxonomy" id="67367"/>
    <lineage>
        <taxon>Bacteria</taxon>
        <taxon>Bacillati</taxon>
        <taxon>Actinomycetota</taxon>
        <taxon>Actinomycetes</taxon>
        <taxon>Kitasatosporales</taxon>
        <taxon>Streptomycetaceae</taxon>
        <taxon>Streptomyces</taxon>
    </lineage>
</organism>
<feature type="transmembrane region" description="Helical" evidence="1">
    <location>
        <begin position="120"/>
        <end position="144"/>
    </location>
</feature>
<keyword evidence="1" id="KW-1133">Transmembrane helix</keyword>
<dbReference type="GeneID" id="95605357"/>
<proteinExistence type="predicted"/>
<protein>
    <submittedName>
        <fullName evidence="2">ABC-2 family transporter protein</fullName>
    </submittedName>
</protein>
<gene>
    <name evidence="2" type="ORF">LDH80_38005</name>
</gene>
<feature type="transmembrane region" description="Helical" evidence="1">
    <location>
        <begin position="244"/>
        <end position="266"/>
    </location>
</feature>
<keyword evidence="1" id="KW-0812">Transmembrane</keyword>
<dbReference type="RefSeq" id="WP_267260265.1">
    <property type="nucleotide sequence ID" value="NZ_CP084204.1"/>
</dbReference>
<evidence type="ECO:0000313" key="3">
    <source>
        <dbReference type="Proteomes" id="UP001164506"/>
    </source>
</evidence>
<feature type="transmembrane region" description="Helical" evidence="1">
    <location>
        <begin position="190"/>
        <end position="211"/>
    </location>
</feature>
<accession>A0ABY6R7S4</accession>
<dbReference type="Proteomes" id="UP001164506">
    <property type="component" value="Chromosome"/>
</dbReference>
<dbReference type="Pfam" id="PF06182">
    <property type="entry name" value="ABC2_membrane_6"/>
    <property type="match status" value="1"/>
</dbReference>